<keyword evidence="6" id="KW-0862">Zinc</keyword>
<dbReference type="Pfam" id="PF03006">
    <property type="entry name" value="HlyIII"/>
    <property type="match status" value="1"/>
</dbReference>
<feature type="transmembrane region" description="Helical" evidence="7">
    <location>
        <begin position="172"/>
        <end position="189"/>
    </location>
</feature>
<evidence type="ECO:0000313" key="8">
    <source>
        <dbReference type="EMBL" id="RDW77169.1"/>
    </source>
</evidence>
<feature type="binding site" evidence="6">
    <location>
        <position position="174"/>
    </location>
    <ligand>
        <name>Zn(2+)</name>
        <dbReference type="ChEBI" id="CHEBI:29105"/>
    </ligand>
</feature>
<comment type="caution">
    <text evidence="8">The sequence shown here is derived from an EMBL/GenBank/DDBJ whole genome shotgun (WGS) entry which is preliminary data.</text>
</comment>
<feature type="transmembrane region" description="Helical" evidence="7">
    <location>
        <begin position="61"/>
        <end position="81"/>
    </location>
</feature>
<dbReference type="PANTHER" id="PTHR20855">
    <property type="entry name" value="ADIPOR/PROGESTIN RECEPTOR-RELATED"/>
    <property type="match status" value="1"/>
</dbReference>
<feature type="binding site" evidence="6">
    <location>
        <position position="38"/>
    </location>
    <ligand>
        <name>Zn(2+)</name>
        <dbReference type="ChEBI" id="CHEBI:29105"/>
    </ligand>
</feature>
<organism evidence="8 9">
    <name type="scientific">Coleophoma cylindrospora</name>
    <dbReference type="NCBI Taxonomy" id="1849047"/>
    <lineage>
        <taxon>Eukaryota</taxon>
        <taxon>Fungi</taxon>
        <taxon>Dikarya</taxon>
        <taxon>Ascomycota</taxon>
        <taxon>Pezizomycotina</taxon>
        <taxon>Leotiomycetes</taxon>
        <taxon>Helotiales</taxon>
        <taxon>Dermateaceae</taxon>
        <taxon>Coleophoma</taxon>
    </lineage>
</organism>
<dbReference type="GO" id="GO:0038023">
    <property type="term" value="F:signaling receptor activity"/>
    <property type="evidence" value="ECO:0007669"/>
    <property type="project" value="TreeGrafter"/>
</dbReference>
<dbReference type="AlphaFoldDB" id="A0A3D8RT03"/>
<accession>A0A3D8RT03</accession>
<comment type="similarity">
    <text evidence="2">Belongs to the ADIPOR family.</text>
</comment>
<dbReference type="STRING" id="1849047.A0A3D8RT03"/>
<keyword evidence="6" id="KW-0479">Metal-binding</keyword>
<proteinExistence type="inferred from homology"/>
<evidence type="ECO:0000313" key="9">
    <source>
        <dbReference type="Proteomes" id="UP000256645"/>
    </source>
</evidence>
<comment type="subcellular location">
    <subcellularLocation>
        <location evidence="1">Membrane</location>
        <topology evidence="1">Multi-pass membrane protein</topology>
    </subcellularLocation>
</comment>
<dbReference type="GO" id="GO:0046872">
    <property type="term" value="F:metal ion binding"/>
    <property type="evidence" value="ECO:0007669"/>
    <property type="project" value="UniProtKB-KW"/>
</dbReference>
<feature type="transmembrane region" description="Helical" evidence="7">
    <location>
        <begin position="101"/>
        <end position="124"/>
    </location>
</feature>
<dbReference type="PANTHER" id="PTHR20855:SF52">
    <property type="entry name" value="ADIPONECTIN RECEPTOR PROTEIN"/>
    <property type="match status" value="1"/>
</dbReference>
<protein>
    <submittedName>
        <fullName evidence="8">Uncharacterized protein</fullName>
    </submittedName>
</protein>
<keyword evidence="9" id="KW-1185">Reference proteome</keyword>
<gene>
    <name evidence="8" type="ORF">BP6252_05222</name>
</gene>
<feature type="transmembrane region" description="Helical" evidence="7">
    <location>
        <begin position="20"/>
        <end position="40"/>
    </location>
</feature>
<evidence type="ECO:0000256" key="5">
    <source>
        <dbReference type="ARBA" id="ARBA00023136"/>
    </source>
</evidence>
<reference evidence="8 9" key="1">
    <citation type="journal article" date="2018" name="IMA Fungus">
        <title>IMA Genome-F 9: Draft genome sequence of Annulohypoxylon stygium, Aspergillus mulundensis, Berkeleyomyces basicola (syn. Thielaviopsis basicola), Ceratocystis smalleyi, two Cercospora beticola strains, Coleophoma cylindrospora, Fusarium fracticaudum, Phialophora cf. hyalina, and Morchella septimelata.</title>
        <authorList>
            <person name="Wingfield B.D."/>
            <person name="Bills G.F."/>
            <person name="Dong Y."/>
            <person name="Huang W."/>
            <person name="Nel W.J."/>
            <person name="Swalarsk-Parry B.S."/>
            <person name="Vaghefi N."/>
            <person name="Wilken P.M."/>
            <person name="An Z."/>
            <person name="de Beer Z.W."/>
            <person name="De Vos L."/>
            <person name="Chen L."/>
            <person name="Duong T.A."/>
            <person name="Gao Y."/>
            <person name="Hammerbacher A."/>
            <person name="Kikkert J.R."/>
            <person name="Li Y."/>
            <person name="Li H."/>
            <person name="Li K."/>
            <person name="Li Q."/>
            <person name="Liu X."/>
            <person name="Ma X."/>
            <person name="Naidoo K."/>
            <person name="Pethybridge S.J."/>
            <person name="Sun J."/>
            <person name="Steenkamp E.T."/>
            <person name="van der Nest M.A."/>
            <person name="van Wyk S."/>
            <person name="Wingfield M.J."/>
            <person name="Xiong C."/>
            <person name="Yue Q."/>
            <person name="Zhang X."/>
        </authorList>
    </citation>
    <scope>NUCLEOTIDE SEQUENCE [LARGE SCALE GENOMIC DNA]</scope>
    <source>
        <strain evidence="8 9">BP6252</strain>
    </source>
</reference>
<dbReference type="GO" id="GO:0016020">
    <property type="term" value="C:membrane"/>
    <property type="evidence" value="ECO:0007669"/>
    <property type="project" value="UniProtKB-SubCell"/>
</dbReference>
<keyword evidence="5 7" id="KW-0472">Membrane</keyword>
<keyword evidence="3 7" id="KW-0812">Transmembrane</keyword>
<sequence>MHAEIPPRWSMASAADKLVFGIYFSGVAICFALSATYHTVMNHSQKMDAFGAQLDFQGVILLMWGATVPLVYYGFACEARLRVGYWSMPRFRDPYLRPVRAATFGSLAIFTMVPVLHGIGLYGWEIQKQRMGIVWVVVTLGLNVTGATAYAVKFPERWCRRHFDLVGASHQVFHVLVVLAALVYMKGLLQAFDYVHGGEHSCGSAAR</sequence>
<dbReference type="OrthoDB" id="529367at2759"/>
<name>A0A3D8RT03_9HELO</name>
<dbReference type="Proteomes" id="UP000256645">
    <property type="component" value="Unassembled WGS sequence"/>
</dbReference>
<evidence type="ECO:0000256" key="2">
    <source>
        <dbReference type="ARBA" id="ARBA00007018"/>
    </source>
</evidence>
<dbReference type="GO" id="GO:0006882">
    <property type="term" value="P:intracellular zinc ion homeostasis"/>
    <property type="evidence" value="ECO:0007669"/>
    <property type="project" value="TreeGrafter"/>
</dbReference>
<dbReference type="InterPro" id="IPR004254">
    <property type="entry name" value="AdipoR/HlyIII-related"/>
</dbReference>
<keyword evidence="4 7" id="KW-1133">Transmembrane helix</keyword>
<feature type="binding site" evidence="6">
    <location>
        <position position="170"/>
    </location>
    <ligand>
        <name>Zn(2+)</name>
        <dbReference type="ChEBI" id="CHEBI:29105"/>
    </ligand>
</feature>
<dbReference type="EMBL" id="PDLM01000005">
    <property type="protein sequence ID" value="RDW77169.1"/>
    <property type="molecule type" value="Genomic_DNA"/>
</dbReference>
<evidence type="ECO:0000256" key="3">
    <source>
        <dbReference type="ARBA" id="ARBA00022692"/>
    </source>
</evidence>
<feature type="transmembrane region" description="Helical" evidence="7">
    <location>
        <begin position="131"/>
        <end position="152"/>
    </location>
</feature>
<evidence type="ECO:0000256" key="6">
    <source>
        <dbReference type="PIRSR" id="PIRSR604254-1"/>
    </source>
</evidence>
<evidence type="ECO:0000256" key="4">
    <source>
        <dbReference type="ARBA" id="ARBA00022989"/>
    </source>
</evidence>
<evidence type="ECO:0000256" key="1">
    <source>
        <dbReference type="ARBA" id="ARBA00004141"/>
    </source>
</evidence>
<evidence type="ECO:0000256" key="7">
    <source>
        <dbReference type="SAM" id="Phobius"/>
    </source>
</evidence>